<dbReference type="Gene3D" id="3.80.10.10">
    <property type="entry name" value="Ribonuclease Inhibitor"/>
    <property type="match status" value="1"/>
</dbReference>
<dbReference type="PANTHER" id="PTHR48063">
    <property type="entry name" value="LRR RECEPTOR-LIKE KINASE"/>
    <property type="match status" value="1"/>
</dbReference>
<evidence type="ECO:0000313" key="13">
    <source>
        <dbReference type="EMBL" id="KAL1205766.1"/>
    </source>
</evidence>
<evidence type="ECO:0000256" key="9">
    <source>
        <dbReference type="ARBA" id="ARBA00023136"/>
    </source>
</evidence>
<keyword evidence="10 13" id="KW-0675">Receptor</keyword>
<dbReference type="Proteomes" id="UP001558713">
    <property type="component" value="Unassembled WGS sequence"/>
</dbReference>
<evidence type="ECO:0000256" key="4">
    <source>
        <dbReference type="ARBA" id="ARBA00022614"/>
    </source>
</evidence>
<keyword evidence="5" id="KW-0812">Transmembrane</keyword>
<dbReference type="PANTHER" id="PTHR48063:SF112">
    <property type="entry name" value="RECEPTOR LIKE PROTEIN 30-LIKE"/>
    <property type="match status" value="1"/>
</dbReference>
<comment type="subcellular location">
    <subcellularLocation>
        <location evidence="1">Cell membrane</location>
        <topology evidence="1">Single-pass type I membrane protein</topology>
    </subcellularLocation>
</comment>
<comment type="similarity">
    <text evidence="2">Belongs to the RLP family.</text>
</comment>
<keyword evidence="4" id="KW-0433">Leucine-rich repeat</keyword>
<sequence>MTRSCLRLHFLFVLLLYCVFASSVLKIDAVSGIAACSPDQIQALLQFKNEFDSRGCNSSDYFNGVRCDNMTGAVTKLQVPNGCLDGILKPNSTLFWLHQLRWLDLSHNNFTSSSLPSGFGNLNRLEVLDLSSNGFIGQVSSSISNLSMLTNLNISHNELIGSFPYVWNLTKLSFLDLSYNHFSGAIPSFLLSMPFLSYLELSENHFSGLVEVPNSSSSSRLES</sequence>
<feature type="signal peptide" evidence="12">
    <location>
        <begin position="1"/>
        <end position="21"/>
    </location>
</feature>
<evidence type="ECO:0000256" key="5">
    <source>
        <dbReference type="ARBA" id="ARBA00022692"/>
    </source>
</evidence>
<evidence type="ECO:0000313" key="14">
    <source>
        <dbReference type="Proteomes" id="UP001558713"/>
    </source>
</evidence>
<dbReference type="FunFam" id="3.80.10.10:FF:000041">
    <property type="entry name" value="LRR receptor-like serine/threonine-protein kinase ERECTA"/>
    <property type="match status" value="1"/>
</dbReference>
<name>A0ABD1AG70_CARAN</name>
<keyword evidence="9" id="KW-0472">Membrane</keyword>
<comment type="caution">
    <text evidence="13">The sequence shown here is derived from an EMBL/GenBank/DDBJ whole genome shotgun (WGS) entry which is preliminary data.</text>
</comment>
<reference evidence="13 14" key="1">
    <citation type="submission" date="2024-04" db="EMBL/GenBank/DDBJ databases">
        <title>Genome assembly C_amara_ONT_v2.</title>
        <authorList>
            <person name="Yant L."/>
            <person name="Moore C."/>
            <person name="Slenker M."/>
        </authorList>
    </citation>
    <scope>NUCLEOTIDE SEQUENCE [LARGE SCALE GENOMIC DNA]</scope>
    <source>
        <tissue evidence="13">Leaf</tissue>
    </source>
</reference>
<dbReference type="Pfam" id="PF13855">
    <property type="entry name" value="LRR_8"/>
    <property type="match status" value="1"/>
</dbReference>
<keyword evidence="8" id="KW-1133">Transmembrane helix</keyword>
<dbReference type="InterPro" id="IPR001611">
    <property type="entry name" value="Leu-rich_rpt"/>
</dbReference>
<dbReference type="GO" id="GO:0005886">
    <property type="term" value="C:plasma membrane"/>
    <property type="evidence" value="ECO:0007669"/>
    <property type="project" value="UniProtKB-SubCell"/>
</dbReference>
<evidence type="ECO:0000256" key="3">
    <source>
        <dbReference type="ARBA" id="ARBA00022475"/>
    </source>
</evidence>
<proteinExistence type="inferred from homology"/>
<evidence type="ECO:0000256" key="10">
    <source>
        <dbReference type="ARBA" id="ARBA00023170"/>
    </source>
</evidence>
<organism evidence="13 14">
    <name type="scientific">Cardamine amara subsp. amara</name>
    <dbReference type="NCBI Taxonomy" id="228776"/>
    <lineage>
        <taxon>Eukaryota</taxon>
        <taxon>Viridiplantae</taxon>
        <taxon>Streptophyta</taxon>
        <taxon>Embryophyta</taxon>
        <taxon>Tracheophyta</taxon>
        <taxon>Spermatophyta</taxon>
        <taxon>Magnoliopsida</taxon>
        <taxon>eudicotyledons</taxon>
        <taxon>Gunneridae</taxon>
        <taxon>Pentapetalae</taxon>
        <taxon>rosids</taxon>
        <taxon>malvids</taxon>
        <taxon>Brassicales</taxon>
        <taxon>Brassicaceae</taxon>
        <taxon>Cardamineae</taxon>
        <taxon>Cardamine</taxon>
    </lineage>
</organism>
<evidence type="ECO:0000256" key="7">
    <source>
        <dbReference type="ARBA" id="ARBA00022737"/>
    </source>
</evidence>
<keyword evidence="14" id="KW-1185">Reference proteome</keyword>
<evidence type="ECO:0000256" key="6">
    <source>
        <dbReference type="ARBA" id="ARBA00022729"/>
    </source>
</evidence>
<keyword evidence="7" id="KW-0677">Repeat</keyword>
<evidence type="ECO:0000256" key="8">
    <source>
        <dbReference type="ARBA" id="ARBA00022989"/>
    </source>
</evidence>
<evidence type="ECO:0000256" key="11">
    <source>
        <dbReference type="ARBA" id="ARBA00023180"/>
    </source>
</evidence>
<feature type="chain" id="PRO_5044841251" evidence="12">
    <location>
        <begin position="22"/>
        <end position="223"/>
    </location>
</feature>
<dbReference type="SMART" id="SM00369">
    <property type="entry name" value="LRR_TYP"/>
    <property type="match status" value="3"/>
</dbReference>
<dbReference type="InterPro" id="IPR003591">
    <property type="entry name" value="Leu-rich_rpt_typical-subtyp"/>
</dbReference>
<protein>
    <submittedName>
        <fullName evidence="13">Receptor like protein 26</fullName>
    </submittedName>
</protein>
<evidence type="ECO:0000256" key="2">
    <source>
        <dbReference type="ARBA" id="ARBA00009592"/>
    </source>
</evidence>
<keyword evidence="11" id="KW-0325">Glycoprotein</keyword>
<keyword evidence="3" id="KW-1003">Cell membrane</keyword>
<evidence type="ECO:0000256" key="1">
    <source>
        <dbReference type="ARBA" id="ARBA00004251"/>
    </source>
</evidence>
<gene>
    <name evidence="13" type="ORF">V5N11_024477</name>
</gene>
<evidence type="ECO:0000256" key="12">
    <source>
        <dbReference type="SAM" id="SignalP"/>
    </source>
</evidence>
<dbReference type="AlphaFoldDB" id="A0ABD1AG70"/>
<dbReference type="SUPFAM" id="SSF52058">
    <property type="entry name" value="L domain-like"/>
    <property type="match status" value="1"/>
</dbReference>
<keyword evidence="6 12" id="KW-0732">Signal</keyword>
<dbReference type="EMBL" id="JBANAX010000512">
    <property type="protein sequence ID" value="KAL1205766.1"/>
    <property type="molecule type" value="Genomic_DNA"/>
</dbReference>
<dbReference type="Pfam" id="PF00560">
    <property type="entry name" value="LRR_1"/>
    <property type="match status" value="1"/>
</dbReference>
<accession>A0ABD1AG70</accession>
<dbReference type="InterPro" id="IPR032675">
    <property type="entry name" value="LRR_dom_sf"/>
</dbReference>
<dbReference type="InterPro" id="IPR046956">
    <property type="entry name" value="RLP23-like"/>
</dbReference>